<keyword evidence="3" id="KW-0732">Signal</keyword>
<accession>A0A2Z6NMV6</accession>
<reference evidence="5" key="1">
    <citation type="journal article" date="2017" name="Front. Plant Sci.">
        <title>Climate Clever Clovers: New Paradigm to Reduce the Environmental Footprint of Ruminants by Breeding Low Methanogenic Forages Utilizing Haplotype Variation.</title>
        <authorList>
            <person name="Kaur P."/>
            <person name="Appels R."/>
            <person name="Bayer P.E."/>
            <person name="Keeble-Gagnere G."/>
            <person name="Wang J."/>
            <person name="Hirakawa H."/>
            <person name="Shirasawa K."/>
            <person name="Vercoe P."/>
            <person name="Stefanova K."/>
            <person name="Durmic Z."/>
            <person name="Nichols P."/>
            <person name="Revell C."/>
            <person name="Isobe S.N."/>
            <person name="Edwards D."/>
            <person name="Erskine W."/>
        </authorList>
    </citation>
    <scope>NUCLEOTIDE SEQUENCE [LARGE SCALE GENOMIC DNA]</scope>
    <source>
        <strain evidence="5">cv. Daliak</strain>
    </source>
</reference>
<gene>
    <name evidence="4" type="ORF">TSUD_247320</name>
</gene>
<evidence type="ECO:0000256" key="2">
    <source>
        <dbReference type="ARBA" id="ARBA00011073"/>
    </source>
</evidence>
<organism evidence="4 5">
    <name type="scientific">Trifolium subterraneum</name>
    <name type="common">Subterranean clover</name>
    <dbReference type="NCBI Taxonomy" id="3900"/>
    <lineage>
        <taxon>Eukaryota</taxon>
        <taxon>Viridiplantae</taxon>
        <taxon>Streptophyta</taxon>
        <taxon>Embryophyta</taxon>
        <taxon>Tracheophyta</taxon>
        <taxon>Spermatophyta</taxon>
        <taxon>Magnoliopsida</taxon>
        <taxon>eudicotyledons</taxon>
        <taxon>Gunneridae</taxon>
        <taxon>Pentapetalae</taxon>
        <taxon>rosids</taxon>
        <taxon>fabids</taxon>
        <taxon>Fabales</taxon>
        <taxon>Fabaceae</taxon>
        <taxon>Papilionoideae</taxon>
        <taxon>50 kb inversion clade</taxon>
        <taxon>NPAAA clade</taxon>
        <taxon>Hologalegina</taxon>
        <taxon>IRL clade</taxon>
        <taxon>Trifolieae</taxon>
        <taxon>Trifolium</taxon>
    </lineage>
</organism>
<comment type="subcellular location">
    <subcellularLocation>
        <location evidence="1">Secreted</location>
    </subcellularLocation>
</comment>
<dbReference type="EMBL" id="DF974146">
    <property type="protein sequence ID" value="GAU45724.1"/>
    <property type="molecule type" value="Genomic_DNA"/>
</dbReference>
<name>A0A2Z6NMV6_TRISU</name>
<dbReference type="AlphaFoldDB" id="A0A2Z6NMV6"/>
<evidence type="ECO:0008006" key="6">
    <source>
        <dbReference type="Google" id="ProtNLM"/>
    </source>
</evidence>
<keyword evidence="5" id="KW-1185">Reference proteome</keyword>
<dbReference type="Gene3D" id="3.50.30.30">
    <property type="match status" value="1"/>
</dbReference>
<evidence type="ECO:0000313" key="5">
    <source>
        <dbReference type="Proteomes" id="UP000242715"/>
    </source>
</evidence>
<evidence type="ECO:0000313" key="4">
    <source>
        <dbReference type="EMBL" id="GAU45724.1"/>
    </source>
</evidence>
<dbReference type="InterPro" id="IPR045051">
    <property type="entry name" value="SBT"/>
</dbReference>
<dbReference type="OrthoDB" id="206201at2759"/>
<dbReference type="SUPFAM" id="SSF52743">
    <property type="entry name" value="Subtilisin-like"/>
    <property type="match status" value="2"/>
</dbReference>
<sequence>MAGLDEVVSVFLDEKRQLLTTRSWNFIGFPQQPEIEYSNSDVIIGVIDSGIWPESESFNDKGFTPPPSKWKGTCQASDFTCNNTLDRKFVTEIKLGDNRTFEGSSLNTFDLKGELYPIIYGGDAPNIEAGFNQDLSRNCLIGSLDNKLVKGKIVLCEGSEGAAEALRAGAVGVLTQGHKFMDATYSFPLPGCYLQSNDAANIHKYIHSTRTPTATIYKTTEFKDNLAPMVASFSSRGPNNATLEILKI</sequence>
<dbReference type="Proteomes" id="UP000242715">
    <property type="component" value="Unassembled WGS sequence"/>
</dbReference>
<evidence type="ECO:0000256" key="1">
    <source>
        <dbReference type="ARBA" id="ARBA00004613"/>
    </source>
</evidence>
<evidence type="ECO:0000256" key="3">
    <source>
        <dbReference type="ARBA" id="ARBA00022729"/>
    </source>
</evidence>
<dbReference type="CDD" id="cd02120">
    <property type="entry name" value="PA_subtilisin_like"/>
    <property type="match status" value="1"/>
</dbReference>
<dbReference type="InterPro" id="IPR036852">
    <property type="entry name" value="Peptidase_S8/S53_dom_sf"/>
</dbReference>
<protein>
    <recommendedName>
        <fullName evidence="6">PA domain-containing protein</fullName>
    </recommendedName>
</protein>
<dbReference type="GO" id="GO:0006508">
    <property type="term" value="P:proteolysis"/>
    <property type="evidence" value="ECO:0007669"/>
    <property type="project" value="InterPro"/>
</dbReference>
<dbReference type="PANTHER" id="PTHR10795">
    <property type="entry name" value="PROPROTEIN CONVERTASE SUBTILISIN/KEXIN"/>
    <property type="match status" value="1"/>
</dbReference>
<dbReference type="GO" id="GO:0004252">
    <property type="term" value="F:serine-type endopeptidase activity"/>
    <property type="evidence" value="ECO:0007669"/>
    <property type="project" value="InterPro"/>
</dbReference>
<dbReference type="Gene3D" id="3.40.50.200">
    <property type="entry name" value="Peptidase S8/S53 domain"/>
    <property type="match status" value="1"/>
</dbReference>
<dbReference type="GO" id="GO:0005576">
    <property type="term" value="C:extracellular region"/>
    <property type="evidence" value="ECO:0007669"/>
    <property type="project" value="UniProtKB-SubCell"/>
</dbReference>
<comment type="similarity">
    <text evidence="2">Belongs to the peptidase S8 family.</text>
</comment>
<proteinExistence type="inferred from homology"/>